<dbReference type="Pfam" id="PF00628">
    <property type="entry name" value="PHD"/>
    <property type="match status" value="1"/>
</dbReference>
<feature type="compositionally biased region" description="Acidic residues" evidence="7">
    <location>
        <begin position="105"/>
        <end position="115"/>
    </location>
</feature>
<comment type="subcellular location">
    <subcellularLocation>
        <location evidence="1">Nucleus</location>
    </subcellularLocation>
</comment>
<dbReference type="InterPro" id="IPR019786">
    <property type="entry name" value="Zinc_finger_PHD-type_CS"/>
</dbReference>
<dbReference type="SUPFAM" id="SSF57903">
    <property type="entry name" value="FYVE/PHD zinc finger"/>
    <property type="match status" value="1"/>
</dbReference>
<dbReference type="InterPro" id="IPR013083">
    <property type="entry name" value="Znf_RING/FYVE/PHD"/>
</dbReference>
<dbReference type="InterPro" id="IPR001965">
    <property type="entry name" value="Znf_PHD"/>
</dbReference>
<reference evidence="9" key="1">
    <citation type="journal article" date="2021" name="Nat. Commun.">
        <title>Genetic determinants of endophytism in the Arabidopsis root mycobiome.</title>
        <authorList>
            <person name="Mesny F."/>
            <person name="Miyauchi S."/>
            <person name="Thiergart T."/>
            <person name="Pickel B."/>
            <person name="Atanasova L."/>
            <person name="Karlsson M."/>
            <person name="Huettel B."/>
            <person name="Barry K.W."/>
            <person name="Haridas S."/>
            <person name="Chen C."/>
            <person name="Bauer D."/>
            <person name="Andreopoulos W."/>
            <person name="Pangilinan J."/>
            <person name="LaButti K."/>
            <person name="Riley R."/>
            <person name="Lipzen A."/>
            <person name="Clum A."/>
            <person name="Drula E."/>
            <person name="Henrissat B."/>
            <person name="Kohler A."/>
            <person name="Grigoriev I.V."/>
            <person name="Martin F.M."/>
            <person name="Hacquard S."/>
        </authorList>
    </citation>
    <scope>NUCLEOTIDE SEQUENCE</scope>
    <source>
        <strain evidence="9">MPI-CAGE-CH-0230</strain>
    </source>
</reference>
<keyword evidence="3 6" id="KW-0863">Zinc-finger</keyword>
<evidence type="ECO:0000256" key="3">
    <source>
        <dbReference type="ARBA" id="ARBA00022771"/>
    </source>
</evidence>
<dbReference type="EMBL" id="JAGTJQ010000002">
    <property type="protein sequence ID" value="KAH7037455.1"/>
    <property type="molecule type" value="Genomic_DNA"/>
</dbReference>
<dbReference type="PANTHER" id="PTHR46174">
    <property type="entry name" value="CXXC-TYPE ZINC FINGER PROTEIN 1"/>
    <property type="match status" value="1"/>
</dbReference>
<evidence type="ECO:0000259" key="8">
    <source>
        <dbReference type="PROSITE" id="PS50016"/>
    </source>
</evidence>
<dbReference type="PROSITE" id="PS50016">
    <property type="entry name" value="ZF_PHD_2"/>
    <property type="match status" value="1"/>
</dbReference>
<keyword evidence="4" id="KW-0862">Zinc</keyword>
<dbReference type="GO" id="GO:0045893">
    <property type="term" value="P:positive regulation of DNA-templated transcription"/>
    <property type="evidence" value="ECO:0007669"/>
    <property type="project" value="TreeGrafter"/>
</dbReference>
<dbReference type="GO" id="GO:0048188">
    <property type="term" value="C:Set1C/COMPASS complex"/>
    <property type="evidence" value="ECO:0007669"/>
    <property type="project" value="InterPro"/>
</dbReference>
<dbReference type="OrthoDB" id="436852at2759"/>
<evidence type="ECO:0000313" key="10">
    <source>
        <dbReference type="Proteomes" id="UP000756346"/>
    </source>
</evidence>
<dbReference type="GO" id="GO:0008270">
    <property type="term" value="F:zinc ion binding"/>
    <property type="evidence" value="ECO:0007669"/>
    <property type="project" value="UniProtKB-KW"/>
</dbReference>
<feature type="domain" description="PHD-type" evidence="8">
    <location>
        <begin position="118"/>
        <end position="169"/>
    </location>
</feature>
<dbReference type="InterPro" id="IPR019787">
    <property type="entry name" value="Znf_PHD-finger"/>
</dbReference>
<evidence type="ECO:0000256" key="7">
    <source>
        <dbReference type="SAM" id="MobiDB-lite"/>
    </source>
</evidence>
<protein>
    <recommendedName>
        <fullName evidence="8">PHD-type domain-containing protein</fullName>
    </recommendedName>
</protein>
<dbReference type="SMART" id="SM00249">
    <property type="entry name" value="PHD"/>
    <property type="match status" value="1"/>
</dbReference>
<feature type="compositionally biased region" description="Basic residues" evidence="7">
    <location>
        <begin position="83"/>
        <end position="95"/>
    </location>
</feature>
<dbReference type="PROSITE" id="PS01359">
    <property type="entry name" value="ZF_PHD_1"/>
    <property type="match status" value="1"/>
</dbReference>
<evidence type="ECO:0000313" key="9">
    <source>
        <dbReference type="EMBL" id="KAH7037455.1"/>
    </source>
</evidence>
<feature type="region of interest" description="Disordered" evidence="7">
    <location>
        <begin position="1"/>
        <end position="116"/>
    </location>
</feature>
<evidence type="ECO:0000256" key="4">
    <source>
        <dbReference type="ARBA" id="ARBA00022833"/>
    </source>
</evidence>
<proteinExistence type="predicted"/>
<dbReference type="AlphaFoldDB" id="A0A9P8YG59"/>
<dbReference type="InterPro" id="IPR011011">
    <property type="entry name" value="Znf_FYVE_PHD"/>
</dbReference>
<feature type="compositionally biased region" description="Polar residues" evidence="7">
    <location>
        <begin position="53"/>
        <end position="69"/>
    </location>
</feature>
<dbReference type="InterPro" id="IPR037869">
    <property type="entry name" value="Spp1/CFP1"/>
</dbReference>
<organism evidence="9 10">
    <name type="scientific">Microdochium trichocladiopsis</name>
    <dbReference type="NCBI Taxonomy" id="1682393"/>
    <lineage>
        <taxon>Eukaryota</taxon>
        <taxon>Fungi</taxon>
        <taxon>Dikarya</taxon>
        <taxon>Ascomycota</taxon>
        <taxon>Pezizomycotina</taxon>
        <taxon>Sordariomycetes</taxon>
        <taxon>Xylariomycetidae</taxon>
        <taxon>Xylariales</taxon>
        <taxon>Microdochiaceae</taxon>
        <taxon>Microdochium</taxon>
    </lineage>
</organism>
<keyword evidence="2" id="KW-0479">Metal-binding</keyword>
<keyword evidence="5" id="KW-0539">Nucleus</keyword>
<evidence type="ECO:0000256" key="2">
    <source>
        <dbReference type="ARBA" id="ARBA00022723"/>
    </source>
</evidence>
<gene>
    <name evidence="9" type="ORF">B0I36DRAFT_380647</name>
</gene>
<evidence type="ECO:0000256" key="5">
    <source>
        <dbReference type="ARBA" id="ARBA00023242"/>
    </source>
</evidence>
<keyword evidence="10" id="KW-1185">Reference proteome</keyword>
<dbReference type="Proteomes" id="UP000756346">
    <property type="component" value="Unassembled WGS sequence"/>
</dbReference>
<dbReference type="GeneID" id="70190371"/>
<name>A0A9P8YG59_9PEZI</name>
<dbReference type="PANTHER" id="PTHR46174:SF1">
    <property type="entry name" value="CXXC-TYPE ZINC FINGER PROTEIN 1"/>
    <property type="match status" value="1"/>
</dbReference>
<dbReference type="RefSeq" id="XP_046016576.1">
    <property type="nucleotide sequence ID" value="XM_046160825.1"/>
</dbReference>
<evidence type="ECO:0000256" key="6">
    <source>
        <dbReference type="PROSITE-ProRule" id="PRU00146"/>
    </source>
</evidence>
<accession>A0A9P8YG59</accession>
<evidence type="ECO:0000256" key="1">
    <source>
        <dbReference type="ARBA" id="ARBA00004123"/>
    </source>
</evidence>
<comment type="caution">
    <text evidence="9">The sequence shown here is derived from an EMBL/GenBank/DDBJ whole genome shotgun (WGS) entry which is preliminary data.</text>
</comment>
<sequence>MSHRDIEMEDASSTESERGGPGSHADVPADEQTGNYTNSMFVPKVKPDPDATRSASSPAPTLDMSQKPRSSLKKKGTASTKKGTGRKLVNGHKLKAARERASEGTPEDGSSDADTDNGPYCICRGPDDHRWMIGCDVCEDWFHGTCVDLSKEIGERLVERFVCPNCTDGKSNYTKFRKTCSLPGCKNQARLYGIAEEERSIFCSSEHCDLWWISAINKLPTRASSGKAVEALTQEDFMGLLASTSEDGAGWKLGDSLSDDTEGLWSNGLPTQSGVLSEEEQNFLQHSASERLALGNEIVQYKKMMQVVDWANERRQAAIEAGKFTKDSCGYDYRLDTVSVKHQFAGWLDSPEGQATFKKGKLSSPLVDASIPNGHTDSSVTRGMCEKKRCKPHTGWYKLHMNAIRHLIKETTTAAAEKLEAEEVMRQEAETKFGRRKLEQNWVEVLE</sequence>
<dbReference type="Gene3D" id="3.30.40.10">
    <property type="entry name" value="Zinc/RING finger domain, C3HC4 (zinc finger)"/>
    <property type="match status" value="1"/>
</dbReference>